<proteinExistence type="predicted"/>
<protein>
    <recommendedName>
        <fullName evidence="1">Histidine kinase/HSP90-like ATPase domain-containing protein</fullName>
    </recommendedName>
</protein>
<organism evidence="2 3">
    <name type="scientific">candidate division WWE3 bacterium RIFCSPHIGHO2_01_FULL_35_17</name>
    <dbReference type="NCBI Taxonomy" id="1802614"/>
    <lineage>
        <taxon>Bacteria</taxon>
        <taxon>Katanobacteria</taxon>
    </lineage>
</organism>
<dbReference type="Pfam" id="PF02518">
    <property type="entry name" value="HATPase_c"/>
    <property type="match status" value="1"/>
</dbReference>
<dbReference type="Gene3D" id="3.30.565.10">
    <property type="entry name" value="Histidine kinase-like ATPase, C-terminal domain"/>
    <property type="match status" value="1"/>
</dbReference>
<sequence>MINYQNKIKAQQLEQELTIISEKIEGLKTPKGFLEFILYTISELSANIKEHSKAKNIFINIKINQKICFIKIVDQGIGFRKSYLLKNIFPKDDFAAIEFALSGLSTKNLKERGFDLYSIRKLTEELGGKMTIKSGLAETTIQEKKISFKNLPKKIQGVNISLEMPVKKIDFYKIIR</sequence>
<name>A0A1F4USQ0_UNCKA</name>
<dbReference type="InterPro" id="IPR036890">
    <property type="entry name" value="HATPase_C_sf"/>
</dbReference>
<dbReference type="EMBL" id="MEUX01000003">
    <property type="protein sequence ID" value="OGC47997.1"/>
    <property type="molecule type" value="Genomic_DNA"/>
</dbReference>
<accession>A0A1F4USQ0</accession>
<dbReference type="AlphaFoldDB" id="A0A1F4USQ0"/>
<reference evidence="2 3" key="1">
    <citation type="journal article" date="2016" name="Nat. Commun.">
        <title>Thousands of microbial genomes shed light on interconnected biogeochemical processes in an aquifer system.</title>
        <authorList>
            <person name="Anantharaman K."/>
            <person name="Brown C.T."/>
            <person name="Hug L.A."/>
            <person name="Sharon I."/>
            <person name="Castelle C.J."/>
            <person name="Probst A.J."/>
            <person name="Thomas B.C."/>
            <person name="Singh A."/>
            <person name="Wilkins M.J."/>
            <person name="Karaoz U."/>
            <person name="Brodie E.L."/>
            <person name="Williams K.H."/>
            <person name="Hubbard S.S."/>
            <person name="Banfield J.F."/>
        </authorList>
    </citation>
    <scope>NUCLEOTIDE SEQUENCE [LARGE SCALE GENOMIC DNA]</scope>
</reference>
<evidence type="ECO:0000313" key="2">
    <source>
        <dbReference type="EMBL" id="OGC47997.1"/>
    </source>
</evidence>
<evidence type="ECO:0000259" key="1">
    <source>
        <dbReference type="Pfam" id="PF02518"/>
    </source>
</evidence>
<feature type="domain" description="Histidine kinase/HSP90-like ATPase" evidence="1">
    <location>
        <begin position="39"/>
        <end position="136"/>
    </location>
</feature>
<dbReference type="Proteomes" id="UP000176444">
    <property type="component" value="Unassembled WGS sequence"/>
</dbReference>
<dbReference type="InterPro" id="IPR003594">
    <property type="entry name" value="HATPase_dom"/>
</dbReference>
<comment type="caution">
    <text evidence="2">The sequence shown here is derived from an EMBL/GenBank/DDBJ whole genome shotgun (WGS) entry which is preliminary data.</text>
</comment>
<gene>
    <name evidence="2" type="ORF">A2713_00580</name>
</gene>
<evidence type="ECO:0000313" key="3">
    <source>
        <dbReference type="Proteomes" id="UP000176444"/>
    </source>
</evidence>
<dbReference type="SUPFAM" id="SSF55874">
    <property type="entry name" value="ATPase domain of HSP90 chaperone/DNA topoisomerase II/histidine kinase"/>
    <property type="match status" value="1"/>
</dbReference>